<dbReference type="GO" id="GO:0004651">
    <property type="term" value="F:polynucleotide 5'-phosphatase activity"/>
    <property type="evidence" value="ECO:0007669"/>
    <property type="project" value="UniProtKB-UniRule"/>
</dbReference>
<dbReference type="GO" id="GO:0006370">
    <property type="term" value="P:7-methylguanosine mRNA capping"/>
    <property type="evidence" value="ECO:0007669"/>
    <property type="project" value="UniProtKB-UniRule"/>
</dbReference>
<comment type="catalytic activity">
    <reaction evidence="7">
        <text>a 5'-end triphospho-ribonucleoside in mRNA + H2O = a 5'-end diphospho-ribonucleoside in mRNA + phosphate + H(+)</text>
        <dbReference type="Rhea" id="RHEA:67004"/>
        <dbReference type="Rhea" id="RHEA-COMP:17164"/>
        <dbReference type="Rhea" id="RHEA-COMP:17165"/>
        <dbReference type="ChEBI" id="CHEBI:15377"/>
        <dbReference type="ChEBI" id="CHEBI:15378"/>
        <dbReference type="ChEBI" id="CHEBI:43474"/>
        <dbReference type="ChEBI" id="CHEBI:167616"/>
        <dbReference type="ChEBI" id="CHEBI:167618"/>
        <dbReference type="EC" id="3.6.1.74"/>
    </reaction>
    <physiologicalReaction direction="left-to-right" evidence="7">
        <dbReference type="Rhea" id="RHEA:67005"/>
    </physiologicalReaction>
</comment>
<dbReference type="CDD" id="cd07470">
    <property type="entry name" value="CYTH-like_mRNA_RTPase"/>
    <property type="match status" value="1"/>
</dbReference>
<dbReference type="SUPFAM" id="SSF55154">
    <property type="entry name" value="CYTH-like phosphatases"/>
    <property type="match status" value="1"/>
</dbReference>
<dbReference type="GO" id="GO:0140818">
    <property type="term" value="F:mRNA 5'-triphosphate monophosphatase activity"/>
    <property type="evidence" value="ECO:0007669"/>
    <property type="project" value="UniProtKB-EC"/>
</dbReference>
<evidence type="ECO:0000256" key="7">
    <source>
        <dbReference type="ARBA" id="ARBA00047740"/>
    </source>
</evidence>
<comment type="caution">
    <text evidence="10">The sequence shown here is derived from an EMBL/GenBank/DDBJ whole genome shotgun (WGS) entry which is preliminary data.</text>
</comment>
<dbReference type="Proteomes" id="UP000886653">
    <property type="component" value="Unassembled WGS sequence"/>
</dbReference>
<dbReference type="InterPro" id="IPR037009">
    <property type="entry name" value="mRNA_triPase_Cet1_sf"/>
</dbReference>
<dbReference type="PANTHER" id="PTHR28118:SF1">
    <property type="entry name" value="POLYNUCLEOTIDE 5'-TRIPHOSPHATASE CTL1-RELATED"/>
    <property type="match status" value="1"/>
</dbReference>
<evidence type="ECO:0000259" key="9">
    <source>
        <dbReference type="Pfam" id="PF02940"/>
    </source>
</evidence>
<dbReference type="GO" id="GO:0031533">
    <property type="term" value="C:mRNA capping enzyme complex"/>
    <property type="evidence" value="ECO:0007669"/>
    <property type="project" value="UniProtKB-UniRule"/>
</dbReference>
<keyword evidence="4 8" id="KW-0507">mRNA processing</keyword>
<dbReference type="EC" id="3.6.1.74" evidence="8"/>
<name>A0A9P6NH09_9BASI</name>
<evidence type="ECO:0000256" key="3">
    <source>
        <dbReference type="ARBA" id="ARBA00006345"/>
    </source>
</evidence>
<evidence type="ECO:0000256" key="6">
    <source>
        <dbReference type="ARBA" id="ARBA00023242"/>
    </source>
</evidence>
<dbReference type="AlphaFoldDB" id="A0A9P6NH09"/>
<dbReference type="Gene3D" id="3.20.100.10">
    <property type="entry name" value="mRNA triphosphatase Cet1-like"/>
    <property type="match status" value="1"/>
</dbReference>
<evidence type="ECO:0000256" key="2">
    <source>
        <dbReference type="ARBA" id="ARBA00004123"/>
    </source>
</evidence>
<sequence>MPVPVTALEESIFGVGPYDDFAAEVGRFVWKLARPHWLRNEGHLIEVEAKLGILCPRRADAGQRMYFPIGTEAPLLDTDATRFVTNMSANQHKAFNGLLNERVMETNEPGYAGARIKYSHTREVDEFFENRTRVSRCQNTGEVRAVMVKEKLGSMDITCPRRPFDFRISVNLERPAGLPPSDVRPSYRRIKDRLSYAHQICQVDLTQVRTDESNAGLQHELEIEFRESGPLLESADRWADGAGDPTYLTYLQVWLNTVRLLIRNAPEE</sequence>
<comment type="subunit">
    <text evidence="8">Heterodimer. The mRNA-capping enzyme is composed of two separate chains alpha and beta, respectively a mRNA guanylyltransferase and an mRNA 5'-triphosphate monophosphatase.</text>
</comment>
<comment type="subcellular location">
    <subcellularLocation>
        <location evidence="2 8">Nucleus</location>
    </subcellularLocation>
</comment>
<proteinExistence type="inferred from homology"/>
<dbReference type="OrthoDB" id="272147at2759"/>
<keyword evidence="6 8" id="KW-0539">Nucleus</keyword>
<dbReference type="Pfam" id="PF02940">
    <property type="entry name" value="mRNA_triPase"/>
    <property type="match status" value="1"/>
</dbReference>
<dbReference type="EMBL" id="MU167256">
    <property type="protein sequence ID" value="KAG0146801.1"/>
    <property type="molecule type" value="Genomic_DNA"/>
</dbReference>
<keyword evidence="11" id="KW-1185">Reference proteome</keyword>
<dbReference type="InterPro" id="IPR004206">
    <property type="entry name" value="mRNA_triPase_Cet1"/>
</dbReference>
<dbReference type="InterPro" id="IPR040343">
    <property type="entry name" value="Cet1/Ctl1"/>
</dbReference>
<organism evidence="10 11">
    <name type="scientific">Cronartium quercuum f. sp. fusiforme G11</name>
    <dbReference type="NCBI Taxonomy" id="708437"/>
    <lineage>
        <taxon>Eukaryota</taxon>
        <taxon>Fungi</taxon>
        <taxon>Dikarya</taxon>
        <taxon>Basidiomycota</taxon>
        <taxon>Pucciniomycotina</taxon>
        <taxon>Pucciniomycetes</taxon>
        <taxon>Pucciniales</taxon>
        <taxon>Coleosporiaceae</taxon>
        <taxon>Cronartium</taxon>
    </lineage>
</organism>
<accession>A0A9P6NH09</accession>
<keyword evidence="5 8" id="KW-0378">Hydrolase</keyword>
<evidence type="ECO:0000313" key="10">
    <source>
        <dbReference type="EMBL" id="KAG0146801.1"/>
    </source>
</evidence>
<evidence type="ECO:0000256" key="8">
    <source>
        <dbReference type="RuleBase" id="RU367053"/>
    </source>
</evidence>
<keyword evidence="8" id="KW-0506">mRNA capping</keyword>
<reference evidence="10" key="1">
    <citation type="submission" date="2013-11" db="EMBL/GenBank/DDBJ databases">
        <title>Genome sequence of the fusiform rust pathogen reveals effectors for host alternation and coevolution with pine.</title>
        <authorList>
            <consortium name="DOE Joint Genome Institute"/>
            <person name="Smith K."/>
            <person name="Pendleton A."/>
            <person name="Kubisiak T."/>
            <person name="Anderson C."/>
            <person name="Salamov A."/>
            <person name="Aerts A."/>
            <person name="Riley R."/>
            <person name="Clum A."/>
            <person name="Lindquist E."/>
            <person name="Ence D."/>
            <person name="Campbell M."/>
            <person name="Kronenberg Z."/>
            <person name="Feau N."/>
            <person name="Dhillon B."/>
            <person name="Hamelin R."/>
            <person name="Burleigh J."/>
            <person name="Smith J."/>
            <person name="Yandell M."/>
            <person name="Nelson C."/>
            <person name="Grigoriev I."/>
            <person name="Davis J."/>
        </authorList>
    </citation>
    <scope>NUCLEOTIDE SEQUENCE</scope>
    <source>
        <strain evidence="10">G11</strain>
    </source>
</reference>
<evidence type="ECO:0000256" key="1">
    <source>
        <dbReference type="ARBA" id="ARBA00001946"/>
    </source>
</evidence>
<comment type="function">
    <text evidence="8">First step of mRNA capping. Converts the 5'-triphosphate end of a nascent mRNA chain into a diphosphate end.</text>
</comment>
<dbReference type="InterPro" id="IPR033469">
    <property type="entry name" value="CYTH-like_dom_sf"/>
</dbReference>
<gene>
    <name evidence="10" type="ORF">CROQUDRAFT_43841</name>
</gene>
<comment type="cofactor">
    <cofactor evidence="1 8">
        <name>Mg(2+)</name>
        <dbReference type="ChEBI" id="CHEBI:18420"/>
    </cofactor>
</comment>
<evidence type="ECO:0000256" key="5">
    <source>
        <dbReference type="ARBA" id="ARBA00022801"/>
    </source>
</evidence>
<feature type="domain" description="mRNA triphosphatase Cet1-like" evidence="9">
    <location>
        <begin position="19"/>
        <end position="225"/>
    </location>
</feature>
<evidence type="ECO:0000313" key="11">
    <source>
        <dbReference type="Proteomes" id="UP000886653"/>
    </source>
</evidence>
<protein>
    <recommendedName>
        <fullName evidence="8">mRNA-capping enzyme subunit beta</fullName>
        <ecNumber evidence="8">3.6.1.74</ecNumber>
    </recommendedName>
    <alternativeName>
        <fullName evidence="8">mRNA 5'-phosphatase</fullName>
    </alternativeName>
    <alternativeName>
        <fullName evidence="8">mRNA 5'-triphosphate monophosphatase</fullName>
    </alternativeName>
</protein>
<comment type="similarity">
    <text evidence="3 8">Belongs to the fungal TPase family.</text>
</comment>
<dbReference type="PANTHER" id="PTHR28118">
    <property type="entry name" value="POLYNUCLEOTIDE 5'-TRIPHOSPHATASE-RELATED"/>
    <property type="match status" value="1"/>
</dbReference>
<evidence type="ECO:0000256" key="4">
    <source>
        <dbReference type="ARBA" id="ARBA00022664"/>
    </source>
</evidence>